<keyword evidence="2" id="KW-1185">Reference proteome</keyword>
<sequence length="150" mass="16703">MKSLGSPDEGPLPCLPWDSCISRSSILQYWLSFHTLALWLAFQEETFLEPGEFRQIVCACVFAKRALKKRLGEETCRPLRFCPSCWLHRAASCPAEVPLFAPSRPWEEGKSAYETLPVPQAEVALLWGSPQLPDGTICGSILGTSDTIMM</sequence>
<proteinExistence type="predicted"/>
<reference evidence="1 2" key="1">
    <citation type="journal article" date="2013" name="Proc. Natl. Acad. Sci. U.S.A.">
        <title>The king cobra genome reveals dynamic gene evolution and adaptation in the snake venom system.</title>
        <authorList>
            <person name="Vonk F.J."/>
            <person name="Casewell N.R."/>
            <person name="Henkel C.V."/>
            <person name="Heimberg A.M."/>
            <person name="Jansen H.J."/>
            <person name="McCleary R.J."/>
            <person name="Kerkkamp H.M."/>
            <person name="Vos R.A."/>
            <person name="Guerreiro I."/>
            <person name="Calvete J.J."/>
            <person name="Wuster W."/>
            <person name="Woods A.E."/>
            <person name="Logan J.M."/>
            <person name="Harrison R.A."/>
            <person name="Castoe T.A."/>
            <person name="de Koning A.P."/>
            <person name="Pollock D.D."/>
            <person name="Yandell M."/>
            <person name="Calderon D."/>
            <person name="Renjifo C."/>
            <person name="Currier R.B."/>
            <person name="Salgado D."/>
            <person name="Pla D."/>
            <person name="Sanz L."/>
            <person name="Hyder A.S."/>
            <person name="Ribeiro J.M."/>
            <person name="Arntzen J.W."/>
            <person name="van den Thillart G.E."/>
            <person name="Boetzer M."/>
            <person name="Pirovano W."/>
            <person name="Dirks R.P."/>
            <person name="Spaink H.P."/>
            <person name="Duboule D."/>
            <person name="McGlinn E."/>
            <person name="Kini R.M."/>
            <person name="Richardson M.K."/>
        </authorList>
    </citation>
    <scope>NUCLEOTIDE SEQUENCE</scope>
    <source>
        <tissue evidence="1">Blood</tissue>
    </source>
</reference>
<name>V8PCS6_OPHHA</name>
<organism evidence="1 2">
    <name type="scientific">Ophiophagus hannah</name>
    <name type="common">King cobra</name>
    <name type="synonym">Naja hannah</name>
    <dbReference type="NCBI Taxonomy" id="8665"/>
    <lineage>
        <taxon>Eukaryota</taxon>
        <taxon>Metazoa</taxon>
        <taxon>Chordata</taxon>
        <taxon>Craniata</taxon>
        <taxon>Vertebrata</taxon>
        <taxon>Euteleostomi</taxon>
        <taxon>Lepidosauria</taxon>
        <taxon>Squamata</taxon>
        <taxon>Bifurcata</taxon>
        <taxon>Unidentata</taxon>
        <taxon>Episquamata</taxon>
        <taxon>Toxicofera</taxon>
        <taxon>Serpentes</taxon>
        <taxon>Colubroidea</taxon>
        <taxon>Elapidae</taxon>
        <taxon>Elapinae</taxon>
        <taxon>Ophiophagus</taxon>
    </lineage>
</organism>
<dbReference type="AlphaFoldDB" id="V8PCS6"/>
<evidence type="ECO:0000313" key="1">
    <source>
        <dbReference type="EMBL" id="ETE72140.1"/>
    </source>
</evidence>
<dbReference type="Proteomes" id="UP000018936">
    <property type="component" value="Unassembled WGS sequence"/>
</dbReference>
<feature type="non-terminal residue" evidence="1">
    <location>
        <position position="1"/>
    </location>
</feature>
<evidence type="ECO:0000313" key="2">
    <source>
        <dbReference type="Proteomes" id="UP000018936"/>
    </source>
</evidence>
<dbReference type="EMBL" id="AZIM01000267">
    <property type="protein sequence ID" value="ETE72140.1"/>
    <property type="molecule type" value="Genomic_DNA"/>
</dbReference>
<accession>V8PCS6</accession>
<protein>
    <submittedName>
        <fullName evidence="1">Uncharacterized protein</fullName>
    </submittedName>
</protein>
<comment type="caution">
    <text evidence="1">The sequence shown here is derived from an EMBL/GenBank/DDBJ whole genome shotgun (WGS) entry which is preliminary data.</text>
</comment>
<gene>
    <name evidence="1" type="ORF">L345_02064</name>
</gene>